<name>A0A811K6H8_9BILA</name>
<organism evidence="3 4">
    <name type="scientific">Bursaphelenchus okinawaensis</name>
    <dbReference type="NCBI Taxonomy" id="465554"/>
    <lineage>
        <taxon>Eukaryota</taxon>
        <taxon>Metazoa</taxon>
        <taxon>Ecdysozoa</taxon>
        <taxon>Nematoda</taxon>
        <taxon>Chromadorea</taxon>
        <taxon>Rhabditida</taxon>
        <taxon>Tylenchina</taxon>
        <taxon>Tylenchomorpha</taxon>
        <taxon>Aphelenchoidea</taxon>
        <taxon>Aphelenchoididae</taxon>
        <taxon>Bursaphelenchus</taxon>
    </lineage>
</organism>
<feature type="domain" description="Pop1 N-terminal" evidence="2">
    <location>
        <begin position="98"/>
        <end position="168"/>
    </location>
</feature>
<dbReference type="PANTHER" id="PTHR22731:SF3">
    <property type="entry name" value="RIBONUCLEASES P_MRP PROTEIN SUBUNIT POP1"/>
    <property type="match status" value="1"/>
</dbReference>
<evidence type="ECO:0000259" key="2">
    <source>
        <dbReference type="Pfam" id="PF06978"/>
    </source>
</evidence>
<gene>
    <name evidence="3" type="ORF">BOKJ2_LOCUS3642</name>
</gene>
<dbReference type="Proteomes" id="UP000783686">
    <property type="component" value="Unassembled WGS sequence"/>
</dbReference>
<protein>
    <recommendedName>
        <fullName evidence="2">Pop1 N-terminal domain-containing protein</fullName>
    </recommendedName>
</protein>
<dbReference type="GO" id="GO:0001682">
    <property type="term" value="P:tRNA 5'-leader removal"/>
    <property type="evidence" value="ECO:0007669"/>
    <property type="project" value="InterPro"/>
</dbReference>
<evidence type="ECO:0000256" key="1">
    <source>
        <dbReference type="SAM" id="MobiDB-lite"/>
    </source>
</evidence>
<proteinExistence type="predicted"/>
<evidence type="ECO:0000313" key="4">
    <source>
        <dbReference type="Proteomes" id="UP000614601"/>
    </source>
</evidence>
<dbReference type="EMBL" id="CAJFCW020000002">
    <property type="protein sequence ID" value="CAG9093221.1"/>
    <property type="molecule type" value="Genomic_DNA"/>
</dbReference>
<keyword evidence="4" id="KW-1185">Reference proteome</keyword>
<dbReference type="Pfam" id="PF06978">
    <property type="entry name" value="POP1_N"/>
    <property type="match status" value="2"/>
</dbReference>
<dbReference type="Proteomes" id="UP000614601">
    <property type="component" value="Unassembled WGS sequence"/>
</dbReference>
<dbReference type="AlphaFoldDB" id="A0A811K6H8"/>
<comment type="caution">
    <text evidence="3">The sequence shown here is derived from an EMBL/GenBank/DDBJ whole genome shotgun (WGS) entry which is preliminary data.</text>
</comment>
<dbReference type="OrthoDB" id="442863at2759"/>
<accession>A0A811K6H8</accession>
<sequence>METDPIRALGPLPQSIDASDTISKRIAQVSDLVDVIHRGGRVYKPRTVVQRLPRHMRRRAMSHNVKRLPRKRRDYGKSAIAKSNHRKKPPSRMKRRRPRNLQKEYKKRASEIRWLLTHIFHAKRFEMISLWNYKIPLRSYQRGVKPFLRDAKWHTVVFDDSYYRTLKILFRIGEDVVAFQSTLRELREADYSTVKGPELHVSGYSVVYCNSTEVVLSVHPMFCKDIVDLMALFGLAVERVGDDEIDEKSKICYFATEKPLEMYCNKNVMVFDVSNMYAKFSFYGQNTVPCLNNLVTVVADDDLSERYIDYKECHKGWRSFVEANGVNAVADSTCYSVLIEDPRLKMATRLVRESCVDAKAYKEFTDKRVEKVKYVNTLFDRVEIEDLISKHQTTAAINQLRSSQLAQLTTLDYKVPVTFNVRNTGTVVKVEMFLPALSASSMMSSLYRSGVRVGSLSDRFVMSVEFGDQHYPYFFLPLTTDKASFRWKRYQKMTDVKNEAFGKWNEIKSFDYILSSASTLGKFQSMVRENVRANLRNLPANVLVPVSITVQGKGHVTDDDLIFPIERYTVDESSVQMGVVRPTIQPDLLMDFKPNSIVDIHDLFAAPRVKKPRKAIVRSKVLDPIGKVVYARHSLVHGITEAFGYVELTNVVDICKNNGNVALKNVASPNFVKAKVSFRG</sequence>
<feature type="domain" description="Pop1 N-terminal" evidence="2">
    <location>
        <begin position="45"/>
        <end position="97"/>
    </location>
</feature>
<dbReference type="GO" id="GO:0000172">
    <property type="term" value="C:ribonuclease MRP complex"/>
    <property type="evidence" value="ECO:0007669"/>
    <property type="project" value="InterPro"/>
</dbReference>
<dbReference type="InterPro" id="IPR039182">
    <property type="entry name" value="Pop1"/>
</dbReference>
<dbReference type="InterPro" id="IPR009723">
    <property type="entry name" value="Pop1_N"/>
</dbReference>
<dbReference type="PANTHER" id="PTHR22731">
    <property type="entry name" value="RIBONUCLEASES P/MRP PROTEIN SUBUNIT POP1"/>
    <property type="match status" value="1"/>
</dbReference>
<feature type="compositionally biased region" description="Basic residues" evidence="1">
    <location>
        <begin position="83"/>
        <end position="100"/>
    </location>
</feature>
<feature type="region of interest" description="Disordered" evidence="1">
    <location>
        <begin position="60"/>
        <end position="104"/>
    </location>
</feature>
<reference evidence="3" key="1">
    <citation type="submission" date="2020-09" db="EMBL/GenBank/DDBJ databases">
        <authorList>
            <person name="Kikuchi T."/>
        </authorList>
    </citation>
    <scope>NUCLEOTIDE SEQUENCE</scope>
    <source>
        <strain evidence="3">SH1</strain>
    </source>
</reference>
<dbReference type="EMBL" id="CAJFDH010000002">
    <property type="protein sequence ID" value="CAD5211334.1"/>
    <property type="molecule type" value="Genomic_DNA"/>
</dbReference>
<feature type="compositionally biased region" description="Basic residues" evidence="1">
    <location>
        <begin position="60"/>
        <end position="74"/>
    </location>
</feature>
<evidence type="ECO:0000313" key="3">
    <source>
        <dbReference type="EMBL" id="CAD5211334.1"/>
    </source>
</evidence>
<dbReference type="GO" id="GO:0005655">
    <property type="term" value="C:nucleolar ribonuclease P complex"/>
    <property type="evidence" value="ECO:0007669"/>
    <property type="project" value="InterPro"/>
</dbReference>